<comment type="caution">
    <text evidence="1">The sequence shown here is derived from an EMBL/GenBank/DDBJ whole genome shotgun (WGS) entry which is preliminary data.</text>
</comment>
<keyword evidence="2" id="KW-1185">Reference proteome</keyword>
<evidence type="ECO:0000313" key="1">
    <source>
        <dbReference type="EMBL" id="MDR6781812.1"/>
    </source>
</evidence>
<keyword evidence="1" id="KW-0413">Isomerase</keyword>
<accession>A0ACC6KRG2</accession>
<proteinExistence type="predicted"/>
<dbReference type="EMBL" id="JAVDTF010000001">
    <property type="protein sequence ID" value="MDR6781812.1"/>
    <property type="molecule type" value="Genomic_DNA"/>
</dbReference>
<organism evidence="1 2">
    <name type="scientific">Pedobacter africanus</name>
    <dbReference type="NCBI Taxonomy" id="151894"/>
    <lineage>
        <taxon>Bacteria</taxon>
        <taxon>Pseudomonadati</taxon>
        <taxon>Bacteroidota</taxon>
        <taxon>Sphingobacteriia</taxon>
        <taxon>Sphingobacteriales</taxon>
        <taxon>Sphingobacteriaceae</taxon>
        <taxon>Pedobacter</taxon>
    </lineage>
</organism>
<dbReference type="Proteomes" id="UP001246858">
    <property type="component" value="Unassembled WGS sequence"/>
</dbReference>
<name>A0ACC6KRG2_9SPHI</name>
<protein>
    <submittedName>
        <fullName evidence="1">Ribose 5-phosphate isomerase B</fullName>
        <ecNumber evidence="1">5.3.1.6</ecNumber>
    </submittedName>
</protein>
<evidence type="ECO:0000313" key="2">
    <source>
        <dbReference type="Proteomes" id="UP001246858"/>
    </source>
</evidence>
<sequence length="149" mass="15904">MKVIIGSDHAGFNYKNILITALSAAGYEVLDLGTHTNEATDYPDHAADVARAIIAGTGDRGILVCGSSVGVSIAANKFKGIRAGVCHDTYSAHQCVEHDDVNILCMGERVIGIALAIDIAFAFLKAAFTHEERHVKRLAKITAIENQEL</sequence>
<reference evidence="1" key="1">
    <citation type="submission" date="2023-07" db="EMBL/GenBank/DDBJ databases">
        <title>Sorghum-associated microbial communities from plants grown in Nebraska, USA.</title>
        <authorList>
            <person name="Schachtman D."/>
        </authorList>
    </citation>
    <scope>NUCLEOTIDE SEQUENCE</scope>
    <source>
        <strain evidence="1">2697</strain>
    </source>
</reference>
<gene>
    <name evidence="1" type="ORF">J2X78_000364</name>
</gene>
<dbReference type="EC" id="5.3.1.6" evidence="1"/>